<evidence type="ECO:0000256" key="1">
    <source>
        <dbReference type="SAM" id="Coils"/>
    </source>
</evidence>
<reference evidence="2" key="1">
    <citation type="submission" date="2021-03" db="EMBL/GenBank/DDBJ databases">
        <title>Molecular epidemiology and mechanisms of colistin and carbapenem resistance in Enterobacteriaceae from clinical isolates, the environment and porcine samples in Pretoria, South Africa.</title>
        <authorList>
            <person name="Bogoshi D."/>
            <person name="Mbelle N.M."/>
            <person name="Naidoo V."/>
            <person name="Osei Sekyere J."/>
        </authorList>
    </citation>
    <scope>NUCLEOTIDE SEQUENCE</scope>
    <source>
        <strain evidence="2">ESB009</strain>
    </source>
</reference>
<organism evidence="2">
    <name type="scientific">Staphylococcus xylosus</name>
    <dbReference type="NCBI Taxonomy" id="1288"/>
    <lineage>
        <taxon>Bacteria</taxon>
        <taxon>Bacillati</taxon>
        <taxon>Bacillota</taxon>
        <taxon>Bacilli</taxon>
        <taxon>Bacillales</taxon>
        <taxon>Staphylococcaceae</taxon>
        <taxon>Staphylococcus</taxon>
    </lineage>
</organism>
<name>A0A939NH33_STAXY</name>
<proteinExistence type="predicted"/>
<protein>
    <submittedName>
        <fullName evidence="2">Uncharacterized protein</fullName>
    </submittedName>
</protein>
<gene>
    <name evidence="2" type="ORF">J4710_08560</name>
</gene>
<dbReference type="AlphaFoldDB" id="A0A939NH33"/>
<feature type="coiled-coil region" evidence="1">
    <location>
        <begin position="21"/>
        <end position="48"/>
    </location>
</feature>
<keyword evidence="1" id="KW-0175">Coiled coil</keyword>
<sequence>MEEAKRAVDNKLTEITRWISESSEKAELDKLIEALDKAKTNARELNNVPDGTTGKVDLQTRLDGIVQ</sequence>
<accession>A0A939NH33</accession>
<dbReference type="EMBL" id="JAGETT010000056">
    <property type="protein sequence ID" value="MBO1919993.1"/>
    <property type="molecule type" value="Genomic_DNA"/>
</dbReference>
<comment type="caution">
    <text evidence="2">The sequence shown here is derived from an EMBL/GenBank/DDBJ whole genome shotgun (WGS) entry which is preliminary data.</text>
</comment>
<evidence type="ECO:0000313" key="2">
    <source>
        <dbReference type="EMBL" id="MBO1919993.1"/>
    </source>
</evidence>